<protein>
    <submittedName>
        <fullName evidence="10">Potassium/proton antiporter</fullName>
    </submittedName>
</protein>
<dbReference type="PANTHER" id="PTHR32507:SF7">
    <property type="entry name" value="K(+)_H(+) ANTIPORTER NHAP2"/>
    <property type="match status" value="1"/>
</dbReference>
<keyword evidence="5 8" id="KW-1133">Transmembrane helix</keyword>
<evidence type="ECO:0000256" key="7">
    <source>
        <dbReference type="ARBA" id="ARBA00023136"/>
    </source>
</evidence>
<feature type="domain" description="RCK C-terminal" evidence="9">
    <location>
        <begin position="399"/>
        <end position="480"/>
    </location>
</feature>
<gene>
    <name evidence="10" type="ORF">PCC79_01480</name>
</gene>
<evidence type="ECO:0000313" key="10">
    <source>
        <dbReference type="EMBL" id="WZW98910.1"/>
    </source>
</evidence>
<accession>A0ABZ3C8M9</accession>
<reference evidence="10 11" key="1">
    <citation type="journal article" date="2023" name="Environ Microbiome">
        <title>A coral-associated actinobacterium mitigates coral bleaching under heat stress.</title>
        <authorList>
            <person name="Li J."/>
            <person name="Zou Y."/>
            <person name="Li Q."/>
            <person name="Zhang J."/>
            <person name="Bourne D.G."/>
            <person name="Lyu Y."/>
            <person name="Liu C."/>
            <person name="Zhang S."/>
        </authorList>
    </citation>
    <scope>NUCLEOTIDE SEQUENCE [LARGE SCALE GENOMIC DNA]</scope>
    <source>
        <strain evidence="10 11">SCSIO 13291</strain>
    </source>
</reference>
<proteinExistence type="predicted"/>
<keyword evidence="4 8" id="KW-0812">Transmembrane</keyword>
<dbReference type="Pfam" id="PF00999">
    <property type="entry name" value="Na_H_Exchanger"/>
    <property type="match status" value="1"/>
</dbReference>
<feature type="transmembrane region" description="Helical" evidence="8">
    <location>
        <begin position="330"/>
        <end position="352"/>
    </location>
</feature>
<dbReference type="RefSeq" id="WP_342372787.1">
    <property type="nucleotide sequence ID" value="NZ_CP115965.1"/>
</dbReference>
<organism evidence="10 11">
    <name type="scientific">Propioniciclava soli</name>
    <dbReference type="NCBI Taxonomy" id="2775081"/>
    <lineage>
        <taxon>Bacteria</taxon>
        <taxon>Bacillati</taxon>
        <taxon>Actinomycetota</taxon>
        <taxon>Actinomycetes</taxon>
        <taxon>Propionibacteriales</taxon>
        <taxon>Propionibacteriaceae</taxon>
        <taxon>Propioniciclava</taxon>
    </lineage>
</organism>
<feature type="transmembrane region" description="Helical" evidence="8">
    <location>
        <begin position="180"/>
        <end position="205"/>
    </location>
</feature>
<dbReference type="SUPFAM" id="SSF116726">
    <property type="entry name" value="TrkA C-terminal domain-like"/>
    <property type="match status" value="1"/>
</dbReference>
<feature type="transmembrane region" description="Helical" evidence="8">
    <location>
        <begin position="364"/>
        <end position="383"/>
    </location>
</feature>
<feature type="transmembrane region" description="Helical" evidence="8">
    <location>
        <begin position="83"/>
        <end position="104"/>
    </location>
</feature>
<evidence type="ECO:0000256" key="5">
    <source>
        <dbReference type="ARBA" id="ARBA00022989"/>
    </source>
</evidence>
<keyword evidence="6" id="KW-0406">Ion transport</keyword>
<dbReference type="InterPro" id="IPR006153">
    <property type="entry name" value="Cation/H_exchanger_TM"/>
</dbReference>
<evidence type="ECO:0000256" key="3">
    <source>
        <dbReference type="ARBA" id="ARBA00022449"/>
    </source>
</evidence>
<keyword evidence="2" id="KW-0813">Transport</keyword>
<evidence type="ECO:0000256" key="4">
    <source>
        <dbReference type="ARBA" id="ARBA00022692"/>
    </source>
</evidence>
<comment type="subcellular location">
    <subcellularLocation>
        <location evidence="1">Cell membrane</location>
        <topology evidence="1">Multi-pass membrane protein</topology>
    </subcellularLocation>
</comment>
<evidence type="ECO:0000259" key="9">
    <source>
        <dbReference type="PROSITE" id="PS51202"/>
    </source>
</evidence>
<dbReference type="Gene3D" id="6.10.140.1330">
    <property type="match status" value="1"/>
</dbReference>
<evidence type="ECO:0000256" key="6">
    <source>
        <dbReference type="ARBA" id="ARBA00023065"/>
    </source>
</evidence>
<feature type="transmembrane region" description="Helical" evidence="8">
    <location>
        <begin position="54"/>
        <end position="77"/>
    </location>
</feature>
<dbReference type="EMBL" id="CP115965">
    <property type="protein sequence ID" value="WZW98910.1"/>
    <property type="molecule type" value="Genomic_DNA"/>
</dbReference>
<evidence type="ECO:0000256" key="1">
    <source>
        <dbReference type="ARBA" id="ARBA00004651"/>
    </source>
</evidence>
<feature type="transmembrane region" description="Helical" evidence="8">
    <location>
        <begin position="269"/>
        <end position="287"/>
    </location>
</feature>
<dbReference type="NCBIfam" id="NF003716">
    <property type="entry name" value="PRK05326.1-3"/>
    <property type="match status" value="1"/>
</dbReference>
<keyword evidence="7 8" id="KW-0472">Membrane</keyword>
<evidence type="ECO:0000313" key="11">
    <source>
        <dbReference type="Proteomes" id="UP001434337"/>
    </source>
</evidence>
<dbReference type="InterPro" id="IPR006037">
    <property type="entry name" value="RCK_C"/>
</dbReference>
<dbReference type="Pfam" id="PF02080">
    <property type="entry name" value="TrkA_C"/>
    <property type="match status" value="1"/>
</dbReference>
<evidence type="ECO:0000256" key="8">
    <source>
        <dbReference type="SAM" id="Phobius"/>
    </source>
</evidence>
<evidence type="ECO:0000256" key="2">
    <source>
        <dbReference type="ARBA" id="ARBA00022448"/>
    </source>
</evidence>
<dbReference type="InterPro" id="IPR036721">
    <property type="entry name" value="RCK_C_sf"/>
</dbReference>
<dbReference type="Proteomes" id="UP001434337">
    <property type="component" value="Chromosome"/>
</dbReference>
<feature type="transmembrane region" description="Helical" evidence="8">
    <location>
        <begin position="217"/>
        <end position="249"/>
    </location>
</feature>
<feature type="transmembrane region" description="Helical" evidence="8">
    <location>
        <begin position="30"/>
        <end position="47"/>
    </location>
</feature>
<dbReference type="NCBIfam" id="NF003715">
    <property type="entry name" value="PRK05326.1-2"/>
    <property type="match status" value="1"/>
</dbReference>
<sequence>MSLDDMLLFGAAVVVAAALAARLGSRLGLPSLLLFLGLGIALEVVGVRMTDAGLAHALGFAALVFILAEGGLTTRWVDIRGSLTVAGLLATVGVGTSIGLVALFCHRALGIDWPNAVLIGAITAPTDSAAVFSVLRGLPLPARVRAVLEGESGLNDAPIVLLVAAATAWSLGELPEAGPAALAGTIILELAGGIAFGAVIGYLGVRLLRSVALPASGLYPLTIMAVVVLAYGLGVVAHVSGFAAVYVAAVLLGNGHLPHRNATRSFAEGVGWIAQIGLFVMLGMLASPERLTWRMVGEGLLIGTVLTFVVRPISVAVCATWFKVPWREQAFIAWAGLRGAVPIIMATVPLAAGAPGAETIFEEVLVFVVVFTLLQAPSLPWVARVLGITGDDSGADIEVEVAPLDRAQADFMTIRVPEASRLHGVTIKELGLPKFTVVAVIMRDGRPISPVPLDRICEGDELMVVVPARQRDAVEHLFGAIGRGGRLARWAEEWDDGD</sequence>
<feature type="transmembrane region" description="Helical" evidence="8">
    <location>
        <begin position="116"/>
        <end position="135"/>
    </location>
</feature>
<dbReference type="PROSITE" id="PS51202">
    <property type="entry name" value="RCK_C"/>
    <property type="match status" value="1"/>
</dbReference>
<keyword evidence="3" id="KW-0050">Antiport</keyword>
<name>A0ABZ3C8M9_9ACTN</name>
<dbReference type="PANTHER" id="PTHR32507">
    <property type="entry name" value="NA(+)/H(+) ANTIPORTER 1"/>
    <property type="match status" value="1"/>
</dbReference>
<keyword evidence="11" id="KW-1185">Reference proteome</keyword>
<dbReference type="Gene3D" id="3.30.70.1450">
    <property type="entry name" value="Regulator of K+ conductance, C-terminal domain"/>
    <property type="match status" value="1"/>
</dbReference>
<feature type="transmembrane region" description="Helical" evidence="8">
    <location>
        <begin position="299"/>
        <end position="324"/>
    </location>
</feature>